<comment type="similarity">
    <text evidence="2 8">Belongs to the alanine or glycine:cation symporter (AGCS) (TC 2.A.25) family.</text>
</comment>
<feature type="transmembrane region" description="Helical" evidence="8">
    <location>
        <begin position="425"/>
        <end position="446"/>
    </location>
</feature>
<keyword evidence="8" id="KW-0997">Cell inner membrane</keyword>
<dbReference type="Pfam" id="PF01235">
    <property type="entry name" value="Na_Ala_symp"/>
    <property type="match status" value="1"/>
</dbReference>
<organism evidence="9 10">
    <name type="scientific">Fulvimarina uroteuthidis</name>
    <dbReference type="NCBI Taxonomy" id="3098149"/>
    <lineage>
        <taxon>Bacteria</taxon>
        <taxon>Pseudomonadati</taxon>
        <taxon>Pseudomonadota</taxon>
        <taxon>Alphaproteobacteria</taxon>
        <taxon>Hyphomicrobiales</taxon>
        <taxon>Aurantimonadaceae</taxon>
        <taxon>Fulvimarina</taxon>
    </lineage>
</organism>
<gene>
    <name evidence="9" type="ORF">U0C82_08415</name>
</gene>
<evidence type="ECO:0000256" key="1">
    <source>
        <dbReference type="ARBA" id="ARBA00004651"/>
    </source>
</evidence>
<keyword evidence="5 8" id="KW-0812">Transmembrane</keyword>
<keyword evidence="6 8" id="KW-1133">Transmembrane helix</keyword>
<keyword evidence="10" id="KW-1185">Reference proteome</keyword>
<dbReference type="InterPro" id="IPR001463">
    <property type="entry name" value="Na/Ala_symport"/>
</dbReference>
<proteinExistence type="inferred from homology"/>
<keyword evidence="4" id="KW-1003">Cell membrane</keyword>
<evidence type="ECO:0000313" key="10">
    <source>
        <dbReference type="Proteomes" id="UP001294412"/>
    </source>
</evidence>
<feature type="transmembrane region" description="Helical" evidence="8">
    <location>
        <begin position="80"/>
        <end position="99"/>
    </location>
</feature>
<dbReference type="PRINTS" id="PR00175">
    <property type="entry name" value="NAALASMPORT"/>
</dbReference>
<feature type="transmembrane region" description="Helical" evidence="8">
    <location>
        <begin position="190"/>
        <end position="209"/>
    </location>
</feature>
<dbReference type="RefSeq" id="WP_322186621.1">
    <property type="nucleotide sequence ID" value="NZ_JAXLPB010000002.1"/>
</dbReference>
<feature type="transmembrane region" description="Helical" evidence="8">
    <location>
        <begin position="23"/>
        <end position="42"/>
    </location>
</feature>
<feature type="transmembrane region" description="Helical" evidence="8">
    <location>
        <begin position="312"/>
        <end position="335"/>
    </location>
</feature>
<protein>
    <submittedName>
        <fullName evidence="9">Alanine/glycine:cation symporter family protein</fullName>
    </submittedName>
</protein>
<feature type="transmembrane region" description="Helical" evidence="8">
    <location>
        <begin position="149"/>
        <end position="170"/>
    </location>
</feature>
<sequence>MENLTPDPLVEGFVSIVDFLNSILWGYVLVYGLLAVGLYFTVRLAFIQIRHFPEFFKVIKGSRAGDKAGISPLQALTVSLASRVGTGNLAGVAVALTLGGPGAIFWMWMVALVGMATAYAESTLAQLYKIRNEDGQYRGGPAFYMARGLGLPWMGGLFSVALILSFGLIFNAVQANSIAGATEQAFGFDRLWIGVGLAILAGIIVFGGIRSIARVAEVVVPFMAVAYLLVALYVVAVHITEVPAMLGYIILNAFGLDEATGGLTGGIMAALLNGVKRGLFSNEAGMGSAPNIAAVATPQPHHPSSQGLVQGLGVFIDTIMICTATALMILLSGVYTPGQETDGITLTQSALTAHIGSWGNIFVAIAIFFFAFTSIIGNLSYAENAMTFLGAGGKVGMAFVRIGALAMVIWGSIESVGTVFNAADASMGLMATLNLIAILLLSGTVVKLTKDYFAQKKTGLEPTFDNDMYPELRGKVDSTIWTMAGDVGPRGGRG</sequence>
<evidence type="ECO:0000256" key="8">
    <source>
        <dbReference type="RuleBase" id="RU363064"/>
    </source>
</evidence>
<reference evidence="9 10" key="1">
    <citation type="submission" date="2023-12" db="EMBL/GenBank/DDBJ databases">
        <title>Description of Novel Strain Fulvimarina sp. 2208YS6-2-32 isolated from Uroteuthis (Photololigo) edulis.</title>
        <authorList>
            <person name="Park J.-S."/>
        </authorList>
    </citation>
    <scope>NUCLEOTIDE SEQUENCE [LARGE SCALE GENOMIC DNA]</scope>
    <source>
        <strain evidence="9 10">2208YS6-2-32</strain>
    </source>
</reference>
<dbReference type="PANTHER" id="PTHR30330">
    <property type="entry name" value="AGSS FAMILY TRANSPORTER, SODIUM-ALANINE"/>
    <property type="match status" value="1"/>
</dbReference>
<dbReference type="EMBL" id="JAXLPB010000002">
    <property type="protein sequence ID" value="MDY8109167.1"/>
    <property type="molecule type" value="Genomic_DNA"/>
</dbReference>
<name>A0ABU5I1Z4_9HYPH</name>
<comment type="subcellular location">
    <subcellularLocation>
        <location evidence="8">Cell inner membrane</location>
        <topology evidence="8">Multi-pass membrane protein</topology>
    </subcellularLocation>
    <subcellularLocation>
        <location evidence="1">Cell membrane</location>
        <topology evidence="1">Multi-pass membrane protein</topology>
    </subcellularLocation>
</comment>
<comment type="caution">
    <text evidence="9">The sequence shown here is derived from an EMBL/GenBank/DDBJ whole genome shotgun (WGS) entry which is preliminary data.</text>
</comment>
<keyword evidence="8" id="KW-0769">Symport</keyword>
<feature type="transmembrane region" description="Helical" evidence="8">
    <location>
        <begin position="388"/>
        <end position="413"/>
    </location>
</feature>
<evidence type="ECO:0000256" key="7">
    <source>
        <dbReference type="ARBA" id="ARBA00023136"/>
    </source>
</evidence>
<evidence type="ECO:0000256" key="2">
    <source>
        <dbReference type="ARBA" id="ARBA00009261"/>
    </source>
</evidence>
<dbReference type="Proteomes" id="UP001294412">
    <property type="component" value="Unassembled WGS sequence"/>
</dbReference>
<dbReference type="PROSITE" id="PS00873">
    <property type="entry name" value="NA_ALANINE_SYMP"/>
    <property type="match status" value="1"/>
</dbReference>
<evidence type="ECO:0000256" key="4">
    <source>
        <dbReference type="ARBA" id="ARBA00022475"/>
    </source>
</evidence>
<feature type="transmembrane region" description="Helical" evidence="8">
    <location>
        <begin position="218"/>
        <end position="239"/>
    </location>
</feature>
<dbReference type="Gene3D" id="1.20.1740.10">
    <property type="entry name" value="Amino acid/polyamine transporter I"/>
    <property type="match status" value="1"/>
</dbReference>
<dbReference type="NCBIfam" id="TIGR00835">
    <property type="entry name" value="agcS"/>
    <property type="match status" value="1"/>
</dbReference>
<evidence type="ECO:0000256" key="5">
    <source>
        <dbReference type="ARBA" id="ARBA00022692"/>
    </source>
</evidence>
<feature type="transmembrane region" description="Helical" evidence="8">
    <location>
        <begin position="355"/>
        <end position="376"/>
    </location>
</feature>
<accession>A0ABU5I1Z4</accession>
<keyword evidence="3 8" id="KW-0813">Transport</keyword>
<evidence type="ECO:0000256" key="6">
    <source>
        <dbReference type="ARBA" id="ARBA00022989"/>
    </source>
</evidence>
<dbReference type="PANTHER" id="PTHR30330:SF1">
    <property type="entry name" value="AMINO-ACID CARRIER PROTEIN ALST"/>
    <property type="match status" value="1"/>
</dbReference>
<keyword evidence="7 8" id="KW-0472">Membrane</keyword>
<evidence type="ECO:0000313" key="9">
    <source>
        <dbReference type="EMBL" id="MDY8109167.1"/>
    </source>
</evidence>
<evidence type="ECO:0000256" key="3">
    <source>
        <dbReference type="ARBA" id="ARBA00022448"/>
    </source>
</evidence>